<organism evidence="1 2">
    <name type="scientific">Sphingobacterium gobiense</name>
    <dbReference type="NCBI Taxonomy" id="1382456"/>
    <lineage>
        <taxon>Bacteria</taxon>
        <taxon>Pseudomonadati</taxon>
        <taxon>Bacteroidota</taxon>
        <taxon>Sphingobacteriia</taxon>
        <taxon>Sphingobacteriales</taxon>
        <taxon>Sphingobacteriaceae</taxon>
        <taxon>Sphingobacterium</taxon>
    </lineage>
</organism>
<dbReference type="Proteomes" id="UP000238642">
    <property type="component" value="Unassembled WGS sequence"/>
</dbReference>
<reference evidence="1 2" key="1">
    <citation type="submission" date="2018-02" db="EMBL/GenBank/DDBJ databases">
        <title>The draft genome of Sphingobacterium gobiense H7.</title>
        <authorList>
            <person name="Li L."/>
            <person name="Liu L."/>
            <person name="Zhang X."/>
            <person name="Wang T."/>
            <person name="Liang L."/>
        </authorList>
    </citation>
    <scope>NUCLEOTIDE SEQUENCE [LARGE SCALE GENOMIC DNA]</scope>
    <source>
        <strain evidence="1 2">ACCC 05757</strain>
    </source>
</reference>
<dbReference type="EMBL" id="PVBS01000001">
    <property type="protein sequence ID" value="PRD56020.1"/>
    <property type="molecule type" value="Genomic_DNA"/>
</dbReference>
<dbReference type="OrthoDB" id="1452573at2"/>
<gene>
    <name evidence="1" type="ORF">C5749_01650</name>
</gene>
<comment type="caution">
    <text evidence="1">The sequence shown here is derived from an EMBL/GenBank/DDBJ whole genome shotgun (WGS) entry which is preliminary data.</text>
</comment>
<dbReference type="AlphaFoldDB" id="A0A2S9JRZ2"/>
<proteinExistence type="predicted"/>
<keyword evidence="2" id="KW-1185">Reference proteome</keyword>
<evidence type="ECO:0000313" key="1">
    <source>
        <dbReference type="EMBL" id="PRD56020.1"/>
    </source>
</evidence>
<name>A0A2S9JRZ2_9SPHI</name>
<accession>A0A2S9JRZ2</accession>
<evidence type="ECO:0000313" key="2">
    <source>
        <dbReference type="Proteomes" id="UP000238642"/>
    </source>
</evidence>
<sequence length="80" mass="9342">MRILKFDQTTYLIRTISTPVFGEVDVAPVSLNDKLMDEIGTYISEEALLIDEQIFFYVDDAVLYNPDEYLIKYLEEEVLI</sequence>
<dbReference type="RefSeq" id="WP_105722422.1">
    <property type="nucleotide sequence ID" value="NZ_PVBS01000001.1"/>
</dbReference>
<protein>
    <submittedName>
        <fullName evidence="1">Uncharacterized protein</fullName>
    </submittedName>
</protein>